<evidence type="ECO:0008006" key="3">
    <source>
        <dbReference type="Google" id="ProtNLM"/>
    </source>
</evidence>
<dbReference type="InterPro" id="IPR035198">
    <property type="entry name" value="SU10_MCP"/>
</dbReference>
<name>A0A0N1EAM5_9HELI</name>
<sequence length="347" mass="38804">MAISTTTFQTPATSREGLVPSVYDGIVQVGAYDTPILSMIGTESVTNISHSWHIDKLREPKNKPQAELYEFSKDTDKSTVQKNTNAVQHHINQYEVTNTQQAVKTYGNVDKIEYKRGKTAKEHALDIEYSFFGLGHNADPKVSVWTAPHARTSDTDPGISAGIFHFLAKGETAFKNGRRGNVFAVDDKQNWTGNAGQLTWRKLMEYLQVIYDNGETPKKILVGAETKTKIEELFSKQWDRRIIRDGDTLNPLISKIATDFGVVELQLHRYLSKLHKMEGVLIAGNFEYMKNGLLIPTNHYEYETNRTSKGWAFETESTLIVKNADAFVAVVGIDVSENTNNAGAGQP</sequence>
<dbReference type="PATRIC" id="fig|35818.11.peg.135"/>
<proteinExistence type="predicted"/>
<dbReference type="RefSeq" id="WP_054198754.1">
    <property type="nucleotide sequence ID" value="NZ_JNOC01000114.1"/>
</dbReference>
<reference evidence="1 2" key="1">
    <citation type="submission" date="2014-06" db="EMBL/GenBank/DDBJ databases">
        <title>Helicobacter pullorum isolates in fresh chicken meat - phenotypic and genotypic features.</title>
        <authorList>
            <person name="Borges V."/>
            <person name="Santos A."/>
            <person name="Correia C.B."/>
            <person name="Saraiva M."/>
            <person name="Menard A."/>
            <person name="Vieira L."/>
            <person name="Sampaio D.A."/>
            <person name="Gomes J.P."/>
            <person name="Oleastro M."/>
        </authorList>
    </citation>
    <scope>NUCLEOTIDE SEQUENCE [LARGE SCALE GENOMIC DNA]</scope>
    <source>
        <strain evidence="1 2">229334/12</strain>
    </source>
</reference>
<accession>A0A0N1EAM5</accession>
<dbReference type="AlphaFoldDB" id="A0A0N1EAM5"/>
<evidence type="ECO:0000313" key="2">
    <source>
        <dbReference type="Proteomes" id="UP000037997"/>
    </source>
</evidence>
<dbReference type="Proteomes" id="UP000037997">
    <property type="component" value="Unassembled WGS sequence"/>
</dbReference>
<gene>
    <name evidence="1" type="ORF">HPU229334_00685</name>
</gene>
<protein>
    <recommendedName>
        <fullName evidence="3">Major capsid protein</fullName>
    </recommendedName>
</protein>
<dbReference type="EMBL" id="JNOC01000114">
    <property type="protein sequence ID" value="KPH54550.1"/>
    <property type="molecule type" value="Genomic_DNA"/>
</dbReference>
<comment type="caution">
    <text evidence="1">The sequence shown here is derived from an EMBL/GenBank/DDBJ whole genome shotgun (WGS) entry which is preliminary data.</text>
</comment>
<evidence type="ECO:0000313" key="1">
    <source>
        <dbReference type="EMBL" id="KPH54550.1"/>
    </source>
</evidence>
<organism evidence="1 2">
    <name type="scientific">Helicobacter pullorum</name>
    <dbReference type="NCBI Taxonomy" id="35818"/>
    <lineage>
        <taxon>Bacteria</taxon>
        <taxon>Pseudomonadati</taxon>
        <taxon>Campylobacterota</taxon>
        <taxon>Epsilonproteobacteria</taxon>
        <taxon>Campylobacterales</taxon>
        <taxon>Helicobacteraceae</taxon>
        <taxon>Helicobacter</taxon>
    </lineage>
</organism>
<dbReference type="Pfam" id="PF17236">
    <property type="entry name" value="SU10_MCP"/>
    <property type="match status" value="1"/>
</dbReference>